<keyword evidence="10" id="KW-0573">Peptidoglycan synthesis</keyword>
<dbReference type="Pfam" id="PF03717">
    <property type="entry name" value="PBP_dimer"/>
    <property type="match status" value="1"/>
</dbReference>
<dbReference type="InterPro" id="IPR001460">
    <property type="entry name" value="PCN-bd_Tpept"/>
</dbReference>
<dbReference type="PANTHER" id="PTHR30627:SF2">
    <property type="entry name" value="PEPTIDOGLYCAN D,D-TRANSPEPTIDASE MRDA"/>
    <property type="match status" value="1"/>
</dbReference>
<protein>
    <submittedName>
        <fullName evidence="17">Peptidoglycan glycosyltransferase</fullName>
    </submittedName>
</protein>
<dbReference type="InterPro" id="IPR017790">
    <property type="entry name" value="Penicillin-binding_protein_2"/>
</dbReference>
<dbReference type="InterPro" id="IPR005311">
    <property type="entry name" value="PBP_dimer"/>
</dbReference>
<evidence type="ECO:0000256" key="7">
    <source>
        <dbReference type="ARBA" id="ARBA00022692"/>
    </source>
</evidence>
<evidence type="ECO:0000256" key="5">
    <source>
        <dbReference type="ARBA" id="ARBA00022645"/>
    </source>
</evidence>
<keyword evidence="11 14" id="KW-1133">Transmembrane helix</keyword>
<dbReference type="InterPro" id="IPR012338">
    <property type="entry name" value="Beta-lactam/transpept-like"/>
</dbReference>
<evidence type="ECO:0000256" key="13">
    <source>
        <dbReference type="ARBA" id="ARBA00023316"/>
    </source>
</evidence>
<keyword evidence="7 14" id="KW-0812">Transmembrane</keyword>
<comment type="caution">
    <text evidence="17">The sequence shown here is derived from an EMBL/GenBank/DDBJ whole genome shotgun (WGS) entry which is preliminary data.</text>
</comment>
<dbReference type="SUPFAM" id="SSF56601">
    <property type="entry name" value="beta-lactamase/transpeptidase-like"/>
    <property type="match status" value="1"/>
</dbReference>
<feature type="domain" description="Penicillin-binding protein dimerisation" evidence="16">
    <location>
        <begin position="61"/>
        <end position="234"/>
    </location>
</feature>
<dbReference type="Gene3D" id="3.30.1390.30">
    <property type="entry name" value="Penicillin-binding protein 2a, domain 3"/>
    <property type="match status" value="1"/>
</dbReference>
<evidence type="ECO:0000256" key="10">
    <source>
        <dbReference type="ARBA" id="ARBA00022984"/>
    </source>
</evidence>
<keyword evidence="5" id="KW-0121">Carboxypeptidase</keyword>
<sequence length="654" mass="74546">MQGSYFGGEKLQTINRRMFIIGAAKIIVFTGIVARLFSLQITENKKYLTLSDKNRLREWRLPPVRGEFLDYFENVIAGNLKVYQLHVIPEEVEDFKYLMMRLKEILTISNSEFKKIIRKKNSQKAWETLIISKNLTWEQFTKVNYFLHDLVGAKPVLSVSRDYPFDENYTHVLGYVSEASEKDILNNETIQSKHVPGLKVGKTGLEKTFESELLGTNGIQRYEVNAYGKRISQLDHTEGLKGKTIRLTLDTEVQKLCNDLLKDKAGSISVMDVYTGEIIAMQSSPSFNPNLFLFGINQDDWQLIRNNPLKPLINKTLSGLYSPGSTFKPMVALSALENGIVDQNFKVNCTGKTEMYGQTYHCWKKKGHGVVNLKKAMKQSCDTYFYEIARKLGVDRLKETSLKFGLGEKVLNKTFMNEKKGLIPDTKWKKNNLGKGWVIGETLITGIGQGYTQTTPLQLCKMTAQLANGGFRIYPKIVVDENSNTAEDIRVIMNDNRKKLESENNGLEDATKLLDFINKKIHEPLFKNIKNIKLVREAMFASTNEPRGTSYSSRIEDPKYQFAGKTGTSQVKRITEKDRELDLKTFEIPYDERDHALYIAFGPYKNPRYALSIVIEHGGSGSSAAAPMAKKLFKLVIDRHELREKARNKKSIKI</sequence>
<evidence type="ECO:0000256" key="4">
    <source>
        <dbReference type="ARBA" id="ARBA00022519"/>
    </source>
</evidence>
<evidence type="ECO:0000256" key="8">
    <source>
        <dbReference type="ARBA" id="ARBA00022801"/>
    </source>
</evidence>
<dbReference type="RefSeq" id="WP_169036114.1">
    <property type="nucleotide sequence ID" value="NZ_LANA01000001.1"/>
</dbReference>
<evidence type="ECO:0000313" key="17">
    <source>
        <dbReference type="EMBL" id="NMN67631.1"/>
    </source>
</evidence>
<gene>
    <name evidence="17" type="ORF">VP91_00007780</name>
</gene>
<dbReference type="EMBL" id="LANA01000001">
    <property type="protein sequence ID" value="NMN67631.1"/>
    <property type="molecule type" value="Genomic_DNA"/>
</dbReference>
<evidence type="ECO:0000256" key="12">
    <source>
        <dbReference type="ARBA" id="ARBA00023136"/>
    </source>
</evidence>
<keyword evidence="6" id="KW-0645">Protease</keyword>
<keyword evidence="13" id="KW-0961">Cell wall biogenesis/degradation</keyword>
<keyword evidence="3" id="KW-1003">Cell membrane</keyword>
<evidence type="ECO:0000259" key="15">
    <source>
        <dbReference type="Pfam" id="PF00905"/>
    </source>
</evidence>
<name>A0ABX1T0L2_PELUQ</name>
<comment type="subcellular location">
    <subcellularLocation>
        <location evidence="2">Cell membrane</location>
    </subcellularLocation>
    <subcellularLocation>
        <location evidence="1">Membrane</location>
        <topology evidence="1">Single-pass membrane protein</topology>
    </subcellularLocation>
</comment>
<evidence type="ECO:0000256" key="1">
    <source>
        <dbReference type="ARBA" id="ARBA00004167"/>
    </source>
</evidence>
<keyword evidence="4" id="KW-0997">Cell inner membrane</keyword>
<dbReference type="InterPro" id="IPR050515">
    <property type="entry name" value="Beta-lactam/transpept"/>
</dbReference>
<feature type="transmembrane region" description="Helical" evidence="14">
    <location>
        <begin position="18"/>
        <end position="37"/>
    </location>
</feature>
<feature type="domain" description="Penicillin-binding protein transpeptidase" evidence="15">
    <location>
        <begin position="266"/>
        <end position="633"/>
    </location>
</feature>
<dbReference type="InterPro" id="IPR036138">
    <property type="entry name" value="PBP_dimer_sf"/>
</dbReference>
<evidence type="ECO:0000256" key="9">
    <source>
        <dbReference type="ARBA" id="ARBA00022960"/>
    </source>
</evidence>
<evidence type="ECO:0000259" key="16">
    <source>
        <dbReference type="Pfam" id="PF03717"/>
    </source>
</evidence>
<dbReference type="NCBIfam" id="TIGR03423">
    <property type="entry name" value="pbp2_mrdA"/>
    <property type="match status" value="1"/>
</dbReference>
<keyword evidence="9" id="KW-0133">Cell shape</keyword>
<dbReference type="Proteomes" id="UP001166004">
    <property type="component" value="Unassembled WGS sequence"/>
</dbReference>
<evidence type="ECO:0000256" key="3">
    <source>
        <dbReference type="ARBA" id="ARBA00022475"/>
    </source>
</evidence>
<dbReference type="PANTHER" id="PTHR30627">
    <property type="entry name" value="PEPTIDOGLYCAN D,D-TRANSPEPTIDASE"/>
    <property type="match status" value="1"/>
</dbReference>
<evidence type="ECO:0000256" key="14">
    <source>
        <dbReference type="SAM" id="Phobius"/>
    </source>
</evidence>
<keyword evidence="8" id="KW-0378">Hydrolase</keyword>
<evidence type="ECO:0000256" key="2">
    <source>
        <dbReference type="ARBA" id="ARBA00004236"/>
    </source>
</evidence>
<organism evidence="17 18">
    <name type="scientific">Pelagibacter ubique</name>
    <dbReference type="NCBI Taxonomy" id="198252"/>
    <lineage>
        <taxon>Bacteria</taxon>
        <taxon>Pseudomonadati</taxon>
        <taxon>Pseudomonadota</taxon>
        <taxon>Alphaproteobacteria</taxon>
        <taxon>Candidatus Pelagibacterales</taxon>
        <taxon>Candidatus Pelagibacteraceae</taxon>
        <taxon>Candidatus Pelagibacter</taxon>
    </lineage>
</organism>
<evidence type="ECO:0000256" key="11">
    <source>
        <dbReference type="ARBA" id="ARBA00022989"/>
    </source>
</evidence>
<accession>A0ABX1T0L2</accession>
<dbReference type="Gene3D" id="3.90.1310.10">
    <property type="entry name" value="Penicillin-binding protein 2a (Domain 2)"/>
    <property type="match status" value="1"/>
</dbReference>
<evidence type="ECO:0000313" key="18">
    <source>
        <dbReference type="Proteomes" id="UP001166004"/>
    </source>
</evidence>
<keyword evidence="18" id="KW-1185">Reference proteome</keyword>
<reference evidence="17 18" key="1">
    <citation type="submission" date="2019-07" db="EMBL/GenBank/DDBJ databases">
        <title>SAR11 Genome Evolution.</title>
        <authorList>
            <person name="Giovannoni S."/>
        </authorList>
    </citation>
    <scope>NUCLEOTIDE SEQUENCE [LARGE SCALE GENOMIC DNA]</scope>
    <source>
        <strain evidence="17 18">HTCC9565</strain>
    </source>
</reference>
<dbReference type="Pfam" id="PF00905">
    <property type="entry name" value="Transpeptidase"/>
    <property type="match status" value="1"/>
</dbReference>
<keyword evidence="12 14" id="KW-0472">Membrane</keyword>
<dbReference type="SUPFAM" id="SSF56519">
    <property type="entry name" value="Penicillin binding protein dimerisation domain"/>
    <property type="match status" value="1"/>
</dbReference>
<dbReference type="Gene3D" id="3.40.710.10">
    <property type="entry name" value="DD-peptidase/beta-lactamase superfamily"/>
    <property type="match status" value="1"/>
</dbReference>
<proteinExistence type="predicted"/>
<evidence type="ECO:0000256" key="6">
    <source>
        <dbReference type="ARBA" id="ARBA00022670"/>
    </source>
</evidence>